<name>D7C5I2_STRBB</name>
<gene>
    <name evidence="1" type="ordered locus">SBI_07250</name>
</gene>
<dbReference type="AlphaFoldDB" id="D7C5I2"/>
<dbReference type="Proteomes" id="UP000000377">
    <property type="component" value="Chromosome"/>
</dbReference>
<dbReference type="HOGENOM" id="CLU_1739450_0_0_11"/>
<sequence>MPTVTGSTPYSWMERGFSVPSKWISRMVLASRSTSARVVIISLTNSPLPPENSRQRVRNGALVIPAMGASTTGGVTVCGPICSCVAVMEEVSSGMGLGYGVRVWGSGMGSRGRRTLIVPHAAFRVRHGGLSRRFSRSDPTYRCSVQPCLS</sequence>
<dbReference type="KEGG" id="sbh:SBI_07250"/>
<reference evidence="1 2" key="1">
    <citation type="journal article" date="2010" name="J. Bacteriol.">
        <title>Genome sequence of the milbemycin-producing bacterium Streptomyces bingchenggensis.</title>
        <authorList>
            <person name="Wang X.J."/>
            <person name="Yan Y.J."/>
            <person name="Zhang B."/>
            <person name="An J."/>
            <person name="Wang J.J."/>
            <person name="Tian J."/>
            <person name="Jiang L."/>
            <person name="Chen Y.H."/>
            <person name="Huang S.X."/>
            <person name="Yin M."/>
            <person name="Zhang J."/>
            <person name="Gao A.L."/>
            <person name="Liu C.X."/>
            <person name="Zhu Z.X."/>
            <person name="Xiang W.S."/>
        </authorList>
    </citation>
    <scope>NUCLEOTIDE SEQUENCE [LARGE SCALE GENOMIC DNA]</scope>
    <source>
        <strain evidence="1 2">BCW-1</strain>
    </source>
</reference>
<protein>
    <submittedName>
        <fullName evidence="1">Cytospin-A, putative</fullName>
    </submittedName>
</protein>
<organism evidence="1 2">
    <name type="scientific">Streptomyces bingchenggensis (strain BCW-1)</name>
    <dbReference type="NCBI Taxonomy" id="749414"/>
    <lineage>
        <taxon>Bacteria</taxon>
        <taxon>Bacillati</taxon>
        <taxon>Actinomycetota</taxon>
        <taxon>Actinomycetes</taxon>
        <taxon>Kitasatosporales</taxon>
        <taxon>Streptomycetaceae</taxon>
        <taxon>Streptomyces</taxon>
    </lineage>
</organism>
<evidence type="ECO:0000313" key="2">
    <source>
        <dbReference type="Proteomes" id="UP000000377"/>
    </source>
</evidence>
<accession>D7C5I2</accession>
<keyword evidence="2" id="KW-1185">Reference proteome</keyword>
<dbReference type="STRING" id="749414.SBI_07250"/>
<evidence type="ECO:0000313" key="1">
    <source>
        <dbReference type="EMBL" id="ADI10370.1"/>
    </source>
</evidence>
<dbReference type="EMBL" id="CP002047">
    <property type="protein sequence ID" value="ADI10370.1"/>
    <property type="molecule type" value="Genomic_DNA"/>
</dbReference>
<proteinExistence type="predicted"/>